<keyword evidence="2" id="KW-0472">Membrane</keyword>
<proteinExistence type="predicted"/>
<feature type="region of interest" description="Disordered" evidence="1">
    <location>
        <begin position="383"/>
        <end position="409"/>
    </location>
</feature>
<dbReference type="InterPro" id="IPR002881">
    <property type="entry name" value="DUF58"/>
</dbReference>
<dbReference type="AlphaFoldDB" id="A0A841A573"/>
<evidence type="ECO:0000313" key="4">
    <source>
        <dbReference type="EMBL" id="MBB5830279.1"/>
    </source>
</evidence>
<keyword evidence="2" id="KW-0812">Transmembrane</keyword>
<dbReference type="Pfam" id="PF01882">
    <property type="entry name" value="DUF58"/>
    <property type="match status" value="1"/>
</dbReference>
<evidence type="ECO:0000259" key="3">
    <source>
        <dbReference type="Pfam" id="PF01882"/>
    </source>
</evidence>
<evidence type="ECO:0000256" key="2">
    <source>
        <dbReference type="SAM" id="Phobius"/>
    </source>
</evidence>
<accession>A0A841A573</accession>
<reference evidence="4 5" key="1">
    <citation type="submission" date="2020-08" db="EMBL/GenBank/DDBJ databases">
        <title>Sequencing the genomes of 1000 actinobacteria strains.</title>
        <authorList>
            <person name="Klenk H.-P."/>
        </authorList>
    </citation>
    <scope>NUCLEOTIDE SEQUENCE [LARGE SCALE GENOMIC DNA]</scope>
    <source>
        <strain evidence="4 5">DSM 28796</strain>
    </source>
</reference>
<sequence>MSPRAATGARPGSLLRPTGRGLVILLACPALWLLSDLTRVTPARQLAAALLLILVVSAVSMAVISVGLRVSRRVVDDAVPVGGVARVMLEVTGSALITTLPLGRGIVREHLPAALGGQGDLPLARRMPHVLHVTRRGGHDLGPCSLIVRDVFGLFHLRRTVVDAQRITGLPVVAEMTPAAERATGIAPEAVVGVAPVPGIGEIGPIARPYASGDDIRRIHWRASARVGRLMTREDEPAAGRSAVVVLDTTRREGLTAQVEDALVSHAATVLEALGLNGWEVRIVDAAGDEITRTQRRRGIPGPSPLGSEADALERRASLLALADVDFDDDIAADGVGHDHAAGHAELAIALGPDTGEPFSGLELDRFAGRATHRTAIALRPALPDEDEDGGRGARRARRIGPADGDDFGHAHERYAQQLAAARAERPPRHSRIWTWTLVGGTSADTLSDLLTAAEEETA</sequence>
<feature type="domain" description="DUF58" evidence="3">
    <location>
        <begin position="207"/>
        <end position="270"/>
    </location>
</feature>
<protein>
    <recommendedName>
        <fullName evidence="3">DUF58 domain-containing protein</fullName>
    </recommendedName>
</protein>
<dbReference type="Proteomes" id="UP000588158">
    <property type="component" value="Unassembled WGS sequence"/>
</dbReference>
<organism evidence="4 5">
    <name type="scientific">Brachybacterium aquaticum</name>
    <dbReference type="NCBI Taxonomy" id="1432564"/>
    <lineage>
        <taxon>Bacteria</taxon>
        <taxon>Bacillati</taxon>
        <taxon>Actinomycetota</taxon>
        <taxon>Actinomycetes</taxon>
        <taxon>Micrococcales</taxon>
        <taxon>Dermabacteraceae</taxon>
        <taxon>Brachybacterium</taxon>
    </lineage>
</organism>
<dbReference type="EMBL" id="JACHLZ010000001">
    <property type="protein sequence ID" value="MBB5830279.1"/>
    <property type="molecule type" value="Genomic_DNA"/>
</dbReference>
<evidence type="ECO:0000313" key="5">
    <source>
        <dbReference type="Proteomes" id="UP000588158"/>
    </source>
</evidence>
<keyword evidence="5" id="KW-1185">Reference proteome</keyword>
<comment type="caution">
    <text evidence="4">The sequence shown here is derived from an EMBL/GenBank/DDBJ whole genome shotgun (WGS) entry which is preliminary data.</text>
</comment>
<dbReference type="RefSeq" id="WP_184323925.1">
    <property type="nucleotide sequence ID" value="NZ_JACHLZ010000001.1"/>
</dbReference>
<dbReference type="PANTHER" id="PTHR34351:SF1">
    <property type="entry name" value="SLR1927 PROTEIN"/>
    <property type="match status" value="1"/>
</dbReference>
<keyword evidence="2" id="KW-1133">Transmembrane helix</keyword>
<name>A0A841A573_9MICO</name>
<evidence type="ECO:0000256" key="1">
    <source>
        <dbReference type="SAM" id="MobiDB-lite"/>
    </source>
</evidence>
<feature type="transmembrane region" description="Helical" evidence="2">
    <location>
        <begin position="46"/>
        <end position="68"/>
    </location>
</feature>
<dbReference type="PANTHER" id="PTHR34351">
    <property type="entry name" value="SLR1927 PROTEIN-RELATED"/>
    <property type="match status" value="1"/>
</dbReference>
<gene>
    <name evidence="4" type="ORF">HNR70_000092</name>
</gene>